<feature type="region of interest" description="Disordered" evidence="1">
    <location>
        <begin position="1"/>
        <end position="35"/>
    </location>
</feature>
<gene>
    <name evidence="2" type="ORF">GCM10010345_67580</name>
</gene>
<comment type="caution">
    <text evidence="2">The sequence shown here is derived from an EMBL/GenBank/DDBJ whole genome shotgun (WGS) entry which is preliminary data.</text>
</comment>
<evidence type="ECO:0000256" key="1">
    <source>
        <dbReference type="SAM" id="MobiDB-lite"/>
    </source>
</evidence>
<reference evidence="3" key="1">
    <citation type="journal article" date="2019" name="Int. J. Syst. Evol. Microbiol.">
        <title>The Global Catalogue of Microorganisms (GCM) 10K type strain sequencing project: providing services to taxonomists for standard genome sequencing and annotation.</title>
        <authorList>
            <consortium name="The Broad Institute Genomics Platform"/>
            <consortium name="The Broad Institute Genome Sequencing Center for Infectious Disease"/>
            <person name="Wu L."/>
            <person name="Ma J."/>
        </authorList>
    </citation>
    <scope>NUCLEOTIDE SEQUENCE [LARGE SCALE GENOMIC DNA]</scope>
    <source>
        <strain evidence="3">JCM 4733</strain>
    </source>
</reference>
<evidence type="ECO:0000313" key="3">
    <source>
        <dbReference type="Proteomes" id="UP000653644"/>
    </source>
</evidence>
<name>A0ABQ3D783_9ACTN</name>
<proteinExistence type="predicted"/>
<protein>
    <submittedName>
        <fullName evidence="2">Uncharacterized protein</fullName>
    </submittedName>
</protein>
<keyword evidence="3" id="KW-1185">Reference proteome</keyword>
<feature type="compositionally biased region" description="Basic and acidic residues" evidence="1">
    <location>
        <begin position="1"/>
        <end position="13"/>
    </location>
</feature>
<dbReference type="EMBL" id="BMVN01000032">
    <property type="protein sequence ID" value="GHA53292.1"/>
    <property type="molecule type" value="Genomic_DNA"/>
</dbReference>
<sequence length="78" mass="8478">MAPPARHDLHDTASPRVTFPDGRAKGSVSRARAELGDREVGARVVDTGHRCDPTVLDVRRKGPDHTAPSNMRATCITY</sequence>
<evidence type="ECO:0000313" key="2">
    <source>
        <dbReference type="EMBL" id="GHA53292.1"/>
    </source>
</evidence>
<dbReference type="Proteomes" id="UP000653644">
    <property type="component" value="Unassembled WGS sequence"/>
</dbReference>
<organism evidence="2 3">
    <name type="scientific">Streptomyces canarius</name>
    <dbReference type="NCBI Taxonomy" id="285453"/>
    <lineage>
        <taxon>Bacteria</taxon>
        <taxon>Bacillati</taxon>
        <taxon>Actinomycetota</taxon>
        <taxon>Actinomycetes</taxon>
        <taxon>Kitasatosporales</taxon>
        <taxon>Streptomycetaceae</taxon>
        <taxon>Streptomyces</taxon>
    </lineage>
</organism>
<accession>A0ABQ3D783</accession>